<name>X1TYM2_9ZZZZ</name>
<proteinExistence type="predicted"/>
<sequence>MPGPERLTPFQMMVTQLDEIAGRLADQVSSGAMNSKAFTVGTDWYPMIGGWASVTIFNDGAADVYVRLRNDTGQDTPWAEGEAPLKSGESLNIDLHGKKHKAEEGVPALWF</sequence>
<protein>
    <submittedName>
        <fullName evidence="1">Uncharacterized protein</fullName>
    </submittedName>
</protein>
<comment type="caution">
    <text evidence="1">The sequence shown here is derived from an EMBL/GenBank/DDBJ whole genome shotgun (WGS) entry which is preliminary data.</text>
</comment>
<organism evidence="1">
    <name type="scientific">marine sediment metagenome</name>
    <dbReference type="NCBI Taxonomy" id="412755"/>
    <lineage>
        <taxon>unclassified sequences</taxon>
        <taxon>metagenomes</taxon>
        <taxon>ecological metagenomes</taxon>
    </lineage>
</organism>
<feature type="non-terminal residue" evidence="1">
    <location>
        <position position="111"/>
    </location>
</feature>
<evidence type="ECO:0000313" key="1">
    <source>
        <dbReference type="EMBL" id="GAJ10369.1"/>
    </source>
</evidence>
<dbReference type="EMBL" id="BARW01034813">
    <property type="protein sequence ID" value="GAJ10369.1"/>
    <property type="molecule type" value="Genomic_DNA"/>
</dbReference>
<accession>X1TYM2</accession>
<reference evidence="1" key="1">
    <citation type="journal article" date="2014" name="Front. Microbiol.">
        <title>High frequency of phylogenetically diverse reductive dehalogenase-homologous genes in deep subseafloor sedimentary metagenomes.</title>
        <authorList>
            <person name="Kawai M."/>
            <person name="Futagami T."/>
            <person name="Toyoda A."/>
            <person name="Takaki Y."/>
            <person name="Nishi S."/>
            <person name="Hori S."/>
            <person name="Arai W."/>
            <person name="Tsubouchi T."/>
            <person name="Morono Y."/>
            <person name="Uchiyama I."/>
            <person name="Ito T."/>
            <person name="Fujiyama A."/>
            <person name="Inagaki F."/>
            <person name="Takami H."/>
        </authorList>
    </citation>
    <scope>NUCLEOTIDE SEQUENCE</scope>
    <source>
        <strain evidence="1">Expedition CK06-06</strain>
    </source>
</reference>
<gene>
    <name evidence="1" type="ORF">S12H4_54453</name>
</gene>
<dbReference type="AlphaFoldDB" id="X1TYM2"/>